<protein>
    <submittedName>
        <fullName evidence="1">Uncharacterized protein</fullName>
    </submittedName>
</protein>
<dbReference type="RefSeq" id="WP_353863735.1">
    <property type="nucleotide sequence ID" value="NZ_CP088295.1"/>
</dbReference>
<reference evidence="2" key="1">
    <citation type="submission" date="2021-11" db="EMBL/GenBank/DDBJ databases">
        <title>Cultivation dependent microbiological survey of springs from the worlds oldest radium mine currently devoted to the extraction of radon-saturated water.</title>
        <authorList>
            <person name="Kapinusova G."/>
            <person name="Smrhova T."/>
            <person name="Strejcek M."/>
            <person name="Suman J."/>
            <person name="Jani K."/>
            <person name="Pajer P."/>
            <person name="Uhlik O."/>
        </authorList>
    </citation>
    <scope>NUCLEOTIDE SEQUENCE [LARGE SCALE GENOMIC DNA]</scope>
    <source>
        <strain evidence="2">J379</strain>
    </source>
</reference>
<dbReference type="Proteomes" id="UP001058860">
    <property type="component" value="Chromosome"/>
</dbReference>
<dbReference type="EMBL" id="CP088295">
    <property type="protein sequence ID" value="UUY03223.1"/>
    <property type="molecule type" value="Genomic_DNA"/>
</dbReference>
<keyword evidence="2" id="KW-1185">Reference proteome</keyword>
<proteinExistence type="predicted"/>
<accession>A0ABY5PF11</accession>
<evidence type="ECO:0000313" key="1">
    <source>
        <dbReference type="EMBL" id="UUY03223.1"/>
    </source>
</evidence>
<name>A0ABY5PF11_9ACTN</name>
<sequence length="280" mass="29930">MQSRPAGFADAVTVAFGDPAQRVYGLARLGVSDEGVSVLAVLFDGAETVAAHAEGGLPTAARWEDVTEGAVRHAVIEPLRAWTIAFDDGEGNGFDLRLQATSLPAETQAGTEPERIGGMVGYEQLCAVEGVVRVGGQERAVHCAGQRGHGWGAPDWNRIELARTVSAWLGDGSGVLLTGIRPAGATPDIEATSAFLVREGEAAEIETTYLSTTFDAEGRQRRAGIELWTDPERWPDRAAGDLICGSSLDLGRLRYDCAFFGWRMEGRTGVGRYDILRRVG</sequence>
<evidence type="ECO:0000313" key="2">
    <source>
        <dbReference type="Proteomes" id="UP001058860"/>
    </source>
</evidence>
<organism evidence="1 2">
    <name type="scientific">Svornostia abyssi</name>
    <dbReference type="NCBI Taxonomy" id="2898438"/>
    <lineage>
        <taxon>Bacteria</taxon>
        <taxon>Bacillati</taxon>
        <taxon>Actinomycetota</taxon>
        <taxon>Thermoleophilia</taxon>
        <taxon>Solirubrobacterales</taxon>
        <taxon>Baekduiaceae</taxon>
        <taxon>Svornostia</taxon>
    </lineage>
</organism>
<gene>
    <name evidence="1" type="ORF">LRS13_21520</name>
</gene>
<dbReference type="SUPFAM" id="SSF159245">
    <property type="entry name" value="AttH-like"/>
    <property type="match status" value="1"/>
</dbReference>